<keyword evidence="2" id="KW-1185">Reference proteome</keyword>
<organism evidence="1 2">
    <name type="scientific">Trifolium medium</name>
    <dbReference type="NCBI Taxonomy" id="97028"/>
    <lineage>
        <taxon>Eukaryota</taxon>
        <taxon>Viridiplantae</taxon>
        <taxon>Streptophyta</taxon>
        <taxon>Embryophyta</taxon>
        <taxon>Tracheophyta</taxon>
        <taxon>Spermatophyta</taxon>
        <taxon>Magnoliopsida</taxon>
        <taxon>eudicotyledons</taxon>
        <taxon>Gunneridae</taxon>
        <taxon>Pentapetalae</taxon>
        <taxon>rosids</taxon>
        <taxon>fabids</taxon>
        <taxon>Fabales</taxon>
        <taxon>Fabaceae</taxon>
        <taxon>Papilionoideae</taxon>
        <taxon>50 kb inversion clade</taxon>
        <taxon>NPAAA clade</taxon>
        <taxon>Hologalegina</taxon>
        <taxon>IRL clade</taxon>
        <taxon>Trifolieae</taxon>
        <taxon>Trifolium</taxon>
    </lineage>
</organism>
<reference evidence="1 2" key="1">
    <citation type="journal article" date="2018" name="Front. Plant Sci.">
        <title>Red Clover (Trifolium pratense) and Zigzag Clover (T. medium) - A Picture of Genomic Similarities and Differences.</title>
        <authorList>
            <person name="Dluhosova J."/>
            <person name="Istvanek J."/>
            <person name="Nedelnik J."/>
            <person name="Repkova J."/>
        </authorList>
    </citation>
    <scope>NUCLEOTIDE SEQUENCE [LARGE SCALE GENOMIC DNA]</scope>
    <source>
        <strain evidence="2">cv. 10/8</strain>
        <tissue evidence="1">Leaf</tissue>
    </source>
</reference>
<dbReference type="InterPro" id="IPR036398">
    <property type="entry name" value="CA_dom_sf"/>
</dbReference>
<dbReference type="Proteomes" id="UP000265520">
    <property type="component" value="Unassembled WGS sequence"/>
</dbReference>
<dbReference type="AlphaFoldDB" id="A0A392U2Q4"/>
<evidence type="ECO:0000313" key="1">
    <source>
        <dbReference type="EMBL" id="MCI67721.1"/>
    </source>
</evidence>
<evidence type="ECO:0000313" key="2">
    <source>
        <dbReference type="Proteomes" id="UP000265520"/>
    </source>
</evidence>
<proteinExistence type="predicted"/>
<name>A0A392U2Q4_9FABA</name>
<dbReference type="SUPFAM" id="SSF51069">
    <property type="entry name" value="Carbonic anhydrase"/>
    <property type="match status" value="1"/>
</dbReference>
<sequence length="43" mass="5061">VRTLSKEQLKLLKAPLGLEFQHNARPLQQLNGRKIEMYYSHPN</sequence>
<feature type="non-terminal residue" evidence="1">
    <location>
        <position position="1"/>
    </location>
</feature>
<dbReference type="EMBL" id="LXQA010722406">
    <property type="protein sequence ID" value="MCI67721.1"/>
    <property type="molecule type" value="Genomic_DNA"/>
</dbReference>
<protein>
    <submittedName>
        <fullName evidence="1">Bifunctional monodehydroascorbate reductase and carbonic anhydrase nectarin-3-like</fullName>
    </submittedName>
</protein>
<accession>A0A392U2Q4</accession>
<comment type="caution">
    <text evidence="1">The sequence shown here is derived from an EMBL/GenBank/DDBJ whole genome shotgun (WGS) entry which is preliminary data.</text>
</comment>